<reference evidence="1" key="1">
    <citation type="submission" date="2019-08" db="EMBL/GenBank/DDBJ databases">
        <authorList>
            <person name="Kucharzyk K."/>
            <person name="Murdoch R.W."/>
            <person name="Higgins S."/>
            <person name="Loffler F."/>
        </authorList>
    </citation>
    <scope>NUCLEOTIDE SEQUENCE</scope>
</reference>
<proteinExistence type="predicted"/>
<name>A0A645J4Y2_9ZZZZ</name>
<sequence length="100" mass="11766">MALKDLCDSVILFCLNNTACDIFFRKRIGNKDNEAFISESYYALSFVVYLYNFKFPYFTLKHVIPPKRPYRKRGREISPPPLKLYQMCFYFLAAIASSII</sequence>
<accession>A0A645J4Y2</accession>
<gene>
    <name evidence="1" type="ORF">SDC9_205901</name>
</gene>
<dbReference type="EMBL" id="VSSQ01130622">
    <property type="protein sequence ID" value="MPN58200.1"/>
    <property type="molecule type" value="Genomic_DNA"/>
</dbReference>
<organism evidence="1">
    <name type="scientific">bioreactor metagenome</name>
    <dbReference type="NCBI Taxonomy" id="1076179"/>
    <lineage>
        <taxon>unclassified sequences</taxon>
        <taxon>metagenomes</taxon>
        <taxon>ecological metagenomes</taxon>
    </lineage>
</organism>
<dbReference type="AlphaFoldDB" id="A0A645J4Y2"/>
<protein>
    <submittedName>
        <fullName evidence="1">Uncharacterized protein</fullName>
    </submittedName>
</protein>
<evidence type="ECO:0000313" key="1">
    <source>
        <dbReference type="EMBL" id="MPN58200.1"/>
    </source>
</evidence>
<comment type="caution">
    <text evidence="1">The sequence shown here is derived from an EMBL/GenBank/DDBJ whole genome shotgun (WGS) entry which is preliminary data.</text>
</comment>